<dbReference type="Proteomes" id="UP000217199">
    <property type="component" value="Unassembled WGS sequence"/>
</dbReference>
<dbReference type="OrthoDB" id="10261146at2759"/>
<evidence type="ECO:0000259" key="11">
    <source>
        <dbReference type="Pfam" id="PF00432"/>
    </source>
</evidence>
<dbReference type="SUPFAM" id="SSF48239">
    <property type="entry name" value="Terpenoid cyclases/Protein prenyltransferases"/>
    <property type="match status" value="1"/>
</dbReference>
<evidence type="ECO:0000256" key="5">
    <source>
        <dbReference type="ARBA" id="ARBA00022679"/>
    </source>
</evidence>
<evidence type="ECO:0000256" key="8">
    <source>
        <dbReference type="ARBA" id="ARBA00022833"/>
    </source>
</evidence>
<dbReference type="GO" id="GO:0005965">
    <property type="term" value="C:protein farnesyltransferase complex"/>
    <property type="evidence" value="ECO:0007669"/>
    <property type="project" value="UniProtKB-UniRule"/>
</dbReference>
<keyword evidence="5 9" id="KW-0808">Transferase</keyword>
<dbReference type="EMBL" id="NBII01000011">
    <property type="protein sequence ID" value="PAV14822.1"/>
    <property type="molecule type" value="Genomic_DNA"/>
</dbReference>
<dbReference type="Gene3D" id="1.50.10.20">
    <property type="match status" value="1"/>
</dbReference>
<dbReference type="InterPro" id="IPR001330">
    <property type="entry name" value="Prenyltrans"/>
</dbReference>
<dbReference type="AlphaFoldDB" id="A0A286U5K0"/>
<evidence type="ECO:0000313" key="12">
    <source>
        <dbReference type="EMBL" id="PAV14822.1"/>
    </source>
</evidence>
<dbReference type="CDD" id="cd02893">
    <property type="entry name" value="FTase"/>
    <property type="match status" value="1"/>
</dbReference>
<dbReference type="GO" id="GO:0008270">
    <property type="term" value="F:zinc ion binding"/>
    <property type="evidence" value="ECO:0007669"/>
    <property type="project" value="UniProtKB-UniRule"/>
</dbReference>
<keyword evidence="7" id="KW-0677">Repeat</keyword>
<dbReference type="InterPro" id="IPR008930">
    <property type="entry name" value="Terpenoid_cyclase/PrenylTrfase"/>
</dbReference>
<dbReference type="InterPro" id="IPR045089">
    <property type="entry name" value="PGGT1B-like"/>
</dbReference>
<evidence type="ECO:0000256" key="7">
    <source>
        <dbReference type="ARBA" id="ARBA00022737"/>
    </source>
</evidence>
<dbReference type="EC" id="2.5.1.58" evidence="2 9"/>
<comment type="function">
    <text evidence="9">Catalyzes the transfer of a farnesyl moiety from farnesyl diphosphate to a cysteine at the fourth position from the C-terminus of several proteins. The beta subunit is responsible for peptide-binding.</text>
</comment>
<dbReference type="PANTHER" id="PTHR11774:SF6">
    <property type="entry name" value="PROTEIN FARNESYLTRANSFERASE SUBUNIT BETA"/>
    <property type="match status" value="1"/>
</dbReference>
<dbReference type="GO" id="GO:0004660">
    <property type="term" value="F:protein farnesyltransferase activity"/>
    <property type="evidence" value="ECO:0007669"/>
    <property type="project" value="UniProtKB-UniRule"/>
</dbReference>
<feature type="domain" description="Prenyltransferase alpha-alpha toroid" evidence="11">
    <location>
        <begin position="75"/>
        <end position="505"/>
    </location>
</feature>
<comment type="subunit">
    <text evidence="9">Heterodimer of an alpha and a beta subunit.</text>
</comment>
<evidence type="ECO:0000256" key="6">
    <source>
        <dbReference type="ARBA" id="ARBA00022723"/>
    </source>
</evidence>
<comment type="similarity">
    <text evidence="1 9">Belongs to the protein prenyltransferase subunit beta family.</text>
</comment>
<comment type="cofactor">
    <cofactor evidence="9">
        <name>Zn(2+)</name>
        <dbReference type="ChEBI" id="CHEBI:29105"/>
    </cofactor>
    <text evidence="9">Binds 1 zinc ion per subunit.</text>
</comment>
<feature type="region of interest" description="Disordered" evidence="10">
    <location>
        <begin position="37"/>
        <end position="74"/>
    </location>
</feature>
<gene>
    <name evidence="12" type="ORF">PNOK_0937500</name>
</gene>
<protein>
    <recommendedName>
        <fullName evidence="3 9">Protein farnesyltransferase subunit beta</fullName>
        <shortName evidence="9">FTase-beta</shortName>
        <ecNumber evidence="2 9">2.5.1.58</ecNumber>
    </recommendedName>
</protein>
<dbReference type="Pfam" id="PF00432">
    <property type="entry name" value="Prenyltrans"/>
    <property type="match status" value="1"/>
</dbReference>
<evidence type="ECO:0000256" key="3">
    <source>
        <dbReference type="ARBA" id="ARBA00015798"/>
    </source>
</evidence>
<proteinExistence type="inferred from homology"/>
<comment type="caution">
    <text evidence="12">The sequence shown here is derived from an EMBL/GenBank/DDBJ whole genome shotgun (WGS) entry which is preliminary data.</text>
</comment>
<keyword evidence="6 9" id="KW-0479">Metal-binding</keyword>
<accession>A0A286U5K0</accession>
<dbReference type="PANTHER" id="PTHR11774">
    <property type="entry name" value="GERANYLGERANYL TRANSFERASE TYPE BETA SUBUNIT"/>
    <property type="match status" value="1"/>
</dbReference>
<evidence type="ECO:0000313" key="13">
    <source>
        <dbReference type="Proteomes" id="UP000217199"/>
    </source>
</evidence>
<dbReference type="InParanoid" id="A0A286U5K0"/>
<evidence type="ECO:0000256" key="1">
    <source>
        <dbReference type="ARBA" id="ARBA00010497"/>
    </source>
</evidence>
<evidence type="ECO:0000256" key="9">
    <source>
        <dbReference type="RuleBase" id="RU365056"/>
    </source>
</evidence>
<keyword evidence="13" id="KW-1185">Reference proteome</keyword>
<reference evidence="12 13" key="1">
    <citation type="journal article" date="2017" name="Mol. Ecol.">
        <title>Comparative and population genomic landscape of Phellinus noxius: A hypervariable fungus causing root rot in trees.</title>
        <authorList>
            <person name="Chung C.L."/>
            <person name="Lee T.J."/>
            <person name="Akiba M."/>
            <person name="Lee H.H."/>
            <person name="Kuo T.H."/>
            <person name="Liu D."/>
            <person name="Ke H.M."/>
            <person name="Yokoi T."/>
            <person name="Roa M.B."/>
            <person name="Lu M.J."/>
            <person name="Chang Y.Y."/>
            <person name="Ann P.J."/>
            <person name="Tsai J.N."/>
            <person name="Chen C.Y."/>
            <person name="Tzean S.S."/>
            <person name="Ota Y."/>
            <person name="Hattori T."/>
            <person name="Sahashi N."/>
            <person name="Liou R.F."/>
            <person name="Kikuchi T."/>
            <person name="Tsai I.J."/>
        </authorList>
    </citation>
    <scope>NUCLEOTIDE SEQUENCE [LARGE SCALE GENOMIC DNA]</scope>
    <source>
        <strain evidence="12 13">FFPRI411160</strain>
    </source>
</reference>
<evidence type="ECO:0000256" key="2">
    <source>
        <dbReference type="ARBA" id="ARBA00012702"/>
    </source>
</evidence>
<feature type="region of interest" description="Disordered" evidence="10">
    <location>
        <begin position="1"/>
        <end position="24"/>
    </location>
</feature>
<feature type="compositionally biased region" description="Polar residues" evidence="10">
    <location>
        <begin position="7"/>
        <end position="24"/>
    </location>
</feature>
<dbReference type="GO" id="GO:0097354">
    <property type="term" value="P:prenylation"/>
    <property type="evidence" value="ECO:0007669"/>
    <property type="project" value="UniProtKB-UniRule"/>
</dbReference>
<evidence type="ECO:0000256" key="4">
    <source>
        <dbReference type="ARBA" id="ARBA00022602"/>
    </source>
</evidence>
<evidence type="ECO:0000256" key="10">
    <source>
        <dbReference type="SAM" id="MobiDB-lite"/>
    </source>
</evidence>
<organism evidence="12 13">
    <name type="scientific">Pyrrhoderma noxium</name>
    <dbReference type="NCBI Taxonomy" id="2282107"/>
    <lineage>
        <taxon>Eukaryota</taxon>
        <taxon>Fungi</taxon>
        <taxon>Dikarya</taxon>
        <taxon>Basidiomycota</taxon>
        <taxon>Agaricomycotina</taxon>
        <taxon>Agaricomycetes</taxon>
        <taxon>Hymenochaetales</taxon>
        <taxon>Hymenochaetaceae</taxon>
        <taxon>Pyrrhoderma</taxon>
    </lineage>
</organism>
<name>A0A286U5K0_9AGAM</name>
<comment type="catalytic activity">
    <reaction evidence="9">
        <text>L-cysteinyl-[protein] + (2E,6E)-farnesyl diphosphate = S-(2E,6E)-farnesyl-L-cysteinyl-[protein] + diphosphate</text>
        <dbReference type="Rhea" id="RHEA:13345"/>
        <dbReference type="Rhea" id="RHEA-COMP:10131"/>
        <dbReference type="Rhea" id="RHEA-COMP:11535"/>
        <dbReference type="ChEBI" id="CHEBI:29950"/>
        <dbReference type="ChEBI" id="CHEBI:33019"/>
        <dbReference type="ChEBI" id="CHEBI:86019"/>
        <dbReference type="ChEBI" id="CHEBI:175763"/>
    </reaction>
</comment>
<dbReference type="STRING" id="2282107.A0A286U5K0"/>
<dbReference type="InterPro" id="IPR026872">
    <property type="entry name" value="FTB"/>
</dbReference>
<keyword evidence="4 9" id="KW-0637">Prenyltransferase</keyword>
<dbReference type="FunCoup" id="A0A286U5K0">
    <property type="interactions" value="192"/>
</dbReference>
<sequence>MIPNPFPKTTSIDGYPTPTSIEQQQTEHILAAHRPAAHGQANYDDGNNSSGNVNDDSGTKSGGNGGGTSSNRPTLHRNLHLQWLARNFSQGFPPRFVSQDASQPWLFFWTIQSFTALGAELDPVNRQRCIDTIMACQHPEGGFGGGPGQFPHLLPTYAAISALSIVGRPGPNGGWDQVNREKLYSFFLSLKQPDGSFLVSKDSEVDIRGIYCLLCVATILNLLTPELIAGTARFIKSLQTYEGGFASASHPYYASSTSGEDSLLDYPRPAMGEAHGGYTYCALASWVMLRPLIDVDSEKSGRAPLEIDVKNLTRWLVNMQGNRNELGGFRGRTNKLVDACYGWWVGGCFPLMRALGVGGLYHQHQHHSGSNHVETANEAQGDDEEWTDLDDELFDRTGLQEYLLYAAQHPMGGLRDKPPKPADSYHTLYSLSGLSTAQHNVSPSQELKDKLLAEWKPLGDGVNPSLEKIKRTAYIEARSWKEDEGSSVYVGGAGNRVNATHPVFNLTITHMLYTLTHKPLKNLV</sequence>
<keyword evidence="8 9" id="KW-0862">Zinc</keyword>
<feature type="compositionally biased region" description="Low complexity" evidence="10">
    <location>
        <begin position="44"/>
        <end position="56"/>
    </location>
</feature>